<evidence type="ECO:0000256" key="1">
    <source>
        <dbReference type="SAM" id="Phobius"/>
    </source>
</evidence>
<organism evidence="2 3">
    <name type="scientific">Cloeon dipterum</name>
    <dbReference type="NCBI Taxonomy" id="197152"/>
    <lineage>
        <taxon>Eukaryota</taxon>
        <taxon>Metazoa</taxon>
        <taxon>Ecdysozoa</taxon>
        <taxon>Arthropoda</taxon>
        <taxon>Hexapoda</taxon>
        <taxon>Insecta</taxon>
        <taxon>Pterygota</taxon>
        <taxon>Palaeoptera</taxon>
        <taxon>Ephemeroptera</taxon>
        <taxon>Pisciforma</taxon>
        <taxon>Baetidae</taxon>
        <taxon>Cloeon</taxon>
    </lineage>
</organism>
<protein>
    <submittedName>
        <fullName evidence="2">Uncharacterized protein</fullName>
    </submittedName>
</protein>
<feature type="transmembrane region" description="Helical" evidence="1">
    <location>
        <begin position="88"/>
        <end position="111"/>
    </location>
</feature>
<keyword evidence="1" id="KW-1133">Transmembrane helix</keyword>
<dbReference type="EMBL" id="CADEPI010000343">
    <property type="protein sequence ID" value="CAB3384225.1"/>
    <property type="molecule type" value="Genomic_DNA"/>
</dbReference>
<dbReference type="Proteomes" id="UP000494165">
    <property type="component" value="Unassembled WGS sequence"/>
</dbReference>
<keyword evidence="1" id="KW-0812">Transmembrane</keyword>
<feature type="transmembrane region" description="Helical" evidence="1">
    <location>
        <begin position="28"/>
        <end position="48"/>
    </location>
</feature>
<evidence type="ECO:0000313" key="3">
    <source>
        <dbReference type="Proteomes" id="UP000494165"/>
    </source>
</evidence>
<dbReference type="AlphaFoldDB" id="A0A8S1DQ72"/>
<accession>A0A8S1DQ72</accession>
<keyword evidence="1" id="KW-0472">Membrane</keyword>
<feature type="transmembrane region" description="Helical" evidence="1">
    <location>
        <begin position="60"/>
        <end position="82"/>
    </location>
</feature>
<gene>
    <name evidence="2" type="ORF">CLODIP_2_CD03168</name>
</gene>
<keyword evidence="3" id="KW-1185">Reference proteome</keyword>
<proteinExistence type="predicted"/>
<evidence type="ECO:0000313" key="2">
    <source>
        <dbReference type="EMBL" id="CAB3384225.1"/>
    </source>
</evidence>
<comment type="caution">
    <text evidence="2">The sequence shown here is derived from an EMBL/GenBank/DDBJ whole genome shotgun (WGS) entry which is preliminary data.</text>
</comment>
<sequence length="155" mass="17871">MGDRQTELFIYKYTEGSESRRIYKFNKYGFLMFLACSAVSFLGLLALIRCPRSQIHSSYNGSIGGIVFFYLIWALVSLVWGVKFITYAWIYSVVAMLEIGASFEALLLILLRRCDEKFNRIIFPSTLLGSLFDFTFFCRSSEELRSKRQSALSLN</sequence>
<dbReference type="OrthoDB" id="536545at2759"/>
<reference evidence="2 3" key="1">
    <citation type="submission" date="2020-04" db="EMBL/GenBank/DDBJ databases">
        <authorList>
            <person name="Alioto T."/>
            <person name="Alioto T."/>
            <person name="Gomez Garrido J."/>
        </authorList>
    </citation>
    <scope>NUCLEOTIDE SEQUENCE [LARGE SCALE GENOMIC DNA]</scope>
</reference>
<name>A0A8S1DQ72_9INSE</name>